<proteinExistence type="inferred from homology"/>
<dbReference type="Gene3D" id="2.30.42.10">
    <property type="match status" value="2"/>
</dbReference>
<dbReference type="InterPro" id="IPR008915">
    <property type="entry name" value="Peptidase_M50"/>
</dbReference>
<dbReference type="PANTHER" id="PTHR42837">
    <property type="entry name" value="REGULATOR OF SIGMA-E PROTEASE RSEP"/>
    <property type="match status" value="1"/>
</dbReference>
<dbReference type="GO" id="GO:0008237">
    <property type="term" value="F:metallopeptidase activity"/>
    <property type="evidence" value="ECO:0007669"/>
    <property type="project" value="UniProtKB-KW"/>
</dbReference>
<dbReference type="PANTHER" id="PTHR42837:SF2">
    <property type="entry name" value="MEMBRANE METALLOPROTEASE ARASP2, CHLOROPLASTIC-RELATED"/>
    <property type="match status" value="1"/>
</dbReference>
<comment type="cofactor">
    <cofactor evidence="1 11">
        <name>Zn(2+)</name>
        <dbReference type="ChEBI" id="CHEBI:29105"/>
    </cofactor>
</comment>
<evidence type="ECO:0000256" key="1">
    <source>
        <dbReference type="ARBA" id="ARBA00001947"/>
    </source>
</evidence>
<comment type="subcellular location">
    <subcellularLocation>
        <location evidence="2">Membrane</location>
        <topology evidence="2">Multi-pass membrane protein</topology>
    </subcellularLocation>
</comment>
<feature type="transmembrane region" description="Helical" evidence="11">
    <location>
        <begin position="415"/>
        <end position="436"/>
    </location>
</feature>
<dbReference type="PROSITE" id="PS50106">
    <property type="entry name" value="PDZ"/>
    <property type="match status" value="1"/>
</dbReference>
<keyword evidence="9 11" id="KW-0482">Metalloprotease</keyword>
<dbReference type="CDD" id="cd23081">
    <property type="entry name" value="cpPDZ_EcRseP-like"/>
    <property type="match status" value="1"/>
</dbReference>
<organism evidence="13 14">
    <name type="scientific">Thiobacter aerophilum</name>
    <dbReference type="NCBI Taxonomy" id="3121275"/>
    <lineage>
        <taxon>Bacteria</taxon>
        <taxon>Pseudomonadati</taxon>
        <taxon>Pseudomonadota</taxon>
        <taxon>Betaproteobacteria</taxon>
        <taxon>Burkholderiales</taxon>
        <taxon>Thiobacteraceae</taxon>
        <taxon>Thiobacter</taxon>
    </lineage>
</organism>
<feature type="transmembrane region" description="Helical" evidence="11">
    <location>
        <begin position="99"/>
        <end position="119"/>
    </location>
</feature>
<feature type="domain" description="PDZ" evidence="12">
    <location>
        <begin position="225"/>
        <end position="279"/>
    </location>
</feature>
<protein>
    <recommendedName>
        <fullName evidence="11">Zinc metalloprotease</fullName>
        <ecNumber evidence="11">3.4.24.-</ecNumber>
    </recommendedName>
</protein>
<reference evidence="13 14" key="1">
    <citation type="submission" date="2024-02" db="EMBL/GenBank/DDBJ databases">
        <title>New thermophilic sulfur-oxidizing bacteria from a hot springs of the Uzon caldera (Kamchatka, Russia).</title>
        <authorList>
            <person name="Dukat A.M."/>
            <person name="Elcheninov A.G."/>
            <person name="Frolov E.N."/>
        </authorList>
    </citation>
    <scope>NUCLEOTIDE SEQUENCE [LARGE SCALE GENOMIC DNA]</scope>
    <source>
        <strain evidence="13 14">AK1</strain>
    </source>
</reference>
<evidence type="ECO:0000256" key="7">
    <source>
        <dbReference type="ARBA" id="ARBA00022833"/>
    </source>
</evidence>
<dbReference type="SUPFAM" id="SSF50156">
    <property type="entry name" value="PDZ domain-like"/>
    <property type="match status" value="2"/>
</dbReference>
<evidence type="ECO:0000313" key="13">
    <source>
        <dbReference type="EMBL" id="MEO1765688.1"/>
    </source>
</evidence>
<evidence type="ECO:0000256" key="10">
    <source>
        <dbReference type="ARBA" id="ARBA00023136"/>
    </source>
</evidence>
<keyword evidence="8 11" id="KW-1133">Transmembrane helix</keyword>
<keyword evidence="14" id="KW-1185">Reference proteome</keyword>
<evidence type="ECO:0000313" key="14">
    <source>
        <dbReference type="Proteomes" id="UP001482231"/>
    </source>
</evidence>
<keyword evidence="11" id="KW-0479">Metal-binding</keyword>
<dbReference type="Proteomes" id="UP001482231">
    <property type="component" value="Unassembled WGS sequence"/>
</dbReference>
<evidence type="ECO:0000256" key="8">
    <source>
        <dbReference type="ARBA" id="ARBA00022989"/>
    </source>
</evidence>
<accession>A0ABV0ED71</accession>
<keyword evidence="5 11" id="KW-0812">Transmembrane</keyword>
<evidence type="ECO:0000256" key="2">
    <source>
        <dbReference type="ARBA" id="ARBA00004141"/>
    </source>
</evidence>
<keyword evidence="10 11" id="KW-0472">Membrane</keyword>
<name>A0ABV0ED71_9BURK</name>
<dbReference type="EMBL" id="JBAJEX010000001">
    <property type="protein sequence ID" value="MEO1765688.1"/>
    <property type="molecule type" value="Genomic_DNA"/>
</dbReference>
<feature type="transmembrane region" description="Helical" evidence="11">
    <location>
        <begin position="6"/>
        <end position="28"/>
    </location>
</feature>
<feature type="transmembrane region" description="Helical" evidence="11">
    <location>
        <begin position="368"/>
        <end position="388"/>
    </location>
</feature>
<comment type="caution">
    <text evidence="13">The sequence shown here is derived from an EMBL/GenBank/DDBJ whole genome shotgun (WGS) entry which is preliminary data.</text>
</comment>
<keyword evidence="6 11" id="KW-0378">Hydrolase</keyword>
<comment type="similarity">
    <text evidence="3 11">Belongs to the peptidase M50B family.</text>
</comment>
<dbReference type="NCBIfam" id="TIGR00054">
    <property type="entry name" value="RIP metalloprotease RseP"/>
    <property type="match status" value="1"/>
</dbReference>
<dbReference type="SMART" id="SM00228">
    <property type="entry name" value="PDZ"/>
    <property type="match status" value="2"/>
</dbReference>
<dbReference type="InterPro" id="IPR004387">
    <property type="entry name" value="Pept_M50_Zn"/>
</dbReference>
<dbReference type="CDD" id="cd06163">
    <property type="entry name" value="S2P-M50_PDZ_RseP-like"/>
    <property type="match status" value="1"/>
</dbReference>
<evidence type="ECO:0000259" key="12">
    <source>
        <dbReference type="PROSITE" id="PS50106"/>
    </source>
</evidence>
<dbReference type="Pfam" id="PF02163">
    <property type="entry name" value="Peptidase_M50"/>
    <property type="match status" value="1"/>
</dbReference>
<dbReference type="InterPro" id="IPR041489">
    <property type="entry name" value="PDZ_6"/>
</dbReference>
<dbReference type="InterPro" id="IPR036034">
    <property type="entry name" value="PDZ_sf"/>
</dbReference>
<keyword evidence="4" id="KW-0645">Protease</keyword>
<sequence>MSVLITPIAFLVTLGVLIVVHEFGHYLAARACGVRVLRFSVGFGRPLWARRFFPDGTEWVIAAFPIGGYVKMLDEHEGPVSPEALPQAFNRQPVWRRMVIVAAGPLANFLLALLIYWGLFLHGMPGLRPVIDAPAPGTPAAVAGLTKGDTLEVIAGEPVAVWDDVHWTLLSRLGRASQLEVWVRKADGRRAVYVLRIAADDGADQGRAFLTRLGLAPARFLQPRIGEVLPDSPAAAAGLQTGDWVVAVNGEPVDSWQALVEKIRRHPGQALTLRVLREGRNVEIVVTPRAETVQDERIGRIGASAYAFTTVRHGVLGALVAGARKTWDGAVLSVQLLWKMLWGEVSWRNLSGPVAIADYAGQTAQMGWLPWLLFLALLSVSLGVLNLLPVPVLDGGHLLYHVGEIITGRPPSEKILMLGQRIGMALLFTLMLFALYNDINRLLGP</sequence>
<dbReference type="Pfam" id="PF17820">
    <property type="entry name" value="PDZ_6"/>
    <property type="match status" value="1"/>
</dbReference>
<evidence type="ECO:0000256" key="11">
    <source>
        <dbReference type="RuleBase" id="RU362031"/>
    </source>
</evidence>
<dbReference type="InterPro" id="IPR001478">
    <property type="entry name" value="PDZ"/>
</dbReference>
<dbReference type="RefSeq" id="WP_347306063.1">
    <property type="nucleotide sequence ID" value="NZ_JBAJEX010000001.1"/>
</dbReference>
<gene>
    <name evidence="13" type="primary">rseP</name>
    <name evidence="13" type="ORF">V6E02_00430</name>
</gene>
<evidence type="ECO:0000256" key="4">
    <source>
        <dbReference type="ARBA" id="ARBA00022670"/>
    </source>
</evidence>
<evidence type="ECO:0000256" key="3">
    <source>
        <dbReference type="ARBA" id="ARBA00007931"/>
    </source>
</evidence>
<evidence type="ECO:0000256" key="6">
    <source>
        <dbReference type="ARBA" id="ARBA00022801"/>
    </source>
</evidence>
<dbReference type="EC" id="3.4.24.-" evidence="11"/>
<keyword evidence="7 11" id="KW-0862">Zinc</keyword>
<evidence type="ECO:0000256" key="9">
    <source>
        <dbReference type="ARBA" id="ARBA00023049"/>
    </source>
</evidence>
<evidence type="ECO:0000256" key="5">
    <source>
        <dbReference type="ARBA" id="ARBA00022692"/>
    </source>
</evidence>